<gene>
    <name evidence="2" type="ORF">AUEXF2481DRAFT_677722</name>
</gene>
<dbReference type="InParanoid" id="A0A074YND5"/>
<dbReference type="EMBL" id="KL584758">
    <property type="protein sequence ID" value="KEQ95597.1"/>
    <property type="molecule type" value="Genomic_DNA"/>
</dbReference>
<dbReference type="RefSeq" id="XP_013344315.1">
    <property type="nucleotide sequence ID" value="XM_013488861.1"/>
</dbReference>
<keyword evidence="3" id="KW-1185">Reference proteome</keyword>
<protein>
    <submittedName>
        <fullName evidence="2">Uncharacterized protein</fullName>
    </submittedName>
</protein>
<dbReference type="HOGENOM" id="CLU_2589345_0_0_1"/>
<proteinExistence type="predicted"/>
<feature type="compositionally biased region" description="Basic and acidic residues" evidence="1">
    <location>
        <begin position="37"/>
        <end position="46"/>
    </location>
</feature>
<dbReference type="GeneID" id="25370432"/>
<reference evidence="2 3" key="1">
    <citation type="journal article" date="2014" name="BMC Genomics">
        <title>Genome sequencing of four Aureobasidium pullulans varieties: biotechnological potential, stress tolerance, and description of new species.</title>
        <authorList>
            <person name="Gostin Ar C."/>
            <person name="Ohm R.A."/>
            <person name="Kogej T."/>
            <person name="Sonjak S."/>
            <person name="Turk M."/>
            <person name="Zajc J."/>
            <person name="Zalar P."/>
            <person name="Grube M."/>
            <person name="Sun H."/>
            <person name="Han J."/>
            <person name="Sharma A."/>
            <person name="Chiniquy J."/>
            <person name="Ngan C.Y."/>
            <person name="Lipzen A."/>
            <person name="Barry K."/>
            <person name="Grigoriev I.V."/>
            <person name="Gunde-Cimerman N."/>
        </authorList>
    </citation>
    <scope>NUCLEOTIDE SEQUENCE [LARGE SCALE GENOMIC DNA]</scope>
    <source>
        <strain evidence="2 3">EXF-2481</strain>
    </source>
</reference>
<evidence type="ECO:0000313" key="2">
    <source>
        <dbReference type="EMBL" id="KEQ95597.1"/>
    </source>
</evidence>
<organism evidence="2 3">
    <name type="scientific">Aureobasidium subglaciale (strain EXF-2481)</name>
    <name type="common">Aureobasidium pullulans var. subglaciale</name>
    <dbReference type="NCBI Taxonomy" id="1043005"/>
    <lineage>
        <taxon>Eukaryota</taxon>
        <taxon>Fungi</taxon>
        <taxon>Dikarya</taxon>
        <taxon>Ascomycota</taxon>
        <taxon>Pezizomycotina</taxon>
        <taxon>Dothideomycetes</taxon>
        <taxon>Dothideomycetidae</taxon>
        <taxon>Dothideales</taxon>
        <taxon>Saccotheciaceae</taxon>
        <taxon>Aureobasidium</taxon>
    </lineage>
</organism>
<accession>A0A074YND5</accession>
<sequence>MIELLAVHFLTPSSKSLENANRLFAVMDARSGSATAESKHQRERAYDTSANPSSGGVATTLMDYFDQSDIASGTSSNVFV</sequence>
<evidence type="ECO:0000256" key="1">
    <source>
        <dbReference type="SAM" id="MobiDB-lite"/>
    </source>
</evidence>
<feature type="region of interest" description="Disordered" evidence="1">
    <location>
        <begin position="33"/>
        <end position="54"/>
    </location>
</feature>
<name>A0A074YND5_AURSE</name>
<dbReference type="Proteomes" id="UP000030641">
    <property type="component" value="Unassembled WGS sequence"/>
</dbReference>
<evidence type="ECO:0000313" key="3">
    <source>
        <dbReference type="Proteomes" id="UP000030641"/>
    </source>
</evidence>
<dbReference type="AlphaFoldDB" id="A0A074YND5"/>